<name>A0A0G4FKP1_9ALVE</name>
<protein>
    <submittedName>
        <fullName evidence="2">Uncharacterized protein</fullName>
    </submittedName>
</protein>
<evidence type="ECO:0000256" key="1">
    <source>
        <dbReference type="SAM" id="MobiDB-lite"/>
    </source>
</evidence>
<gene>
    <name evidence="2" type="ORF">Cvel_17446</name>
</gene>
<feature type="compositionally biased region" description="Basic and acidic residues" evidence="1">
    <location>
        <begin position="1"/>
        <end position="12"/>
    </location>
</feature>
<organism evidence="2">
    <name type="scientific">Chromera velia CCMP2878</name>
    <dbReference type="NCBI Taxonomy" id="1169474"/>
    <lineage>
        <taxon>Eukaryota</taxon>
        <taxon>Sar</taxon>
        <taxon>Alveolata</taxon>
        <taxon>Colpodellida</taxon>
        <taxon>Chromeraceae</taxon>
        <taxon>Chromera</taxon>
    </lineage>
</organism>
<feature type="region of interest" description="Disordered" evidence="1">
    <location>
        <begin position="53"/>
        <end position="72"/>
    </location>
</feature>
<evidence type="ECO:0000313" key="2">
    <source>
        <dbReference type="EMBL" id="CEM14162.1"/>
    </source>
</evidence>
<feature type="region of interest" description="Disordered" evidence="1">
    <location>
        <begin position="1"/>
        <end position="46"/>
    </location>
</feature>
<reference evidence="2" key="1">
    <citation type="submission" date="2014-11" db="EMBL/GenBank/DDBJ databases">
        <authorList>
            <person name="Otto D Thomas"/>
            <person name="Naeem Raeece"/>
        </authorList>
    </citation>
    <scope>NUCLEOTIDE SEQUENCE</scope>
</reference>
<proteinExistence type="predicted"/>
<dbReference type="VEuPathDB" id="CryptoDB:Cvel_17446"/>
<sequence>MRGEARLSEAEKMNAPFRTEVEEDRKKDEEAEIEALGTTTADEEDKVLFEEAPEAEAEKKLEEAAETATEGAREGRALQVRCRCAFGICMGCIAKEGPQMGEGGGKTDLTSSFVMGTVAKRPDLSANEAKALR</sequence>
<dbReference type="AlphaFoldDB" id="A0A0G4FKP1"/>
<dbReference type="EMBL" id="CDMZ01000432">
    <property type="protein sequence ID" value="CEM14162.1"/>
    <property type="molecule type" value="Genomic_DNA"/>
</dbReference>
<accession>A0A0G4FKP1</accession>
<feature type="compositionally biased region" description="Basic and acidic residues" evidence="1">
    <location>
        <begin position="19"/>
        <end position="29"/>
    </location>
</feature>